<protein>
    <submittedName>
        <fullName evidence="1">Uncharacterized protein</fullName>
    </submittedName>
</protein>
<organism evidence="1 2">
    <name type="scientific">Paraburkholderia aspalathi</name>
    <dbReference type="NCBI Taxonomy" id="1324617"/>
    <lineage>
        <taxon>Bacteria</taxon>
        <taxon>Pseudomonadati</taxon>
        <taxon>Pseudomonadota</taxon>
        <taxon>Betaproteobacteria</taxon>
        <taxon>Burkholderiales</taxon>
        <taxon>Burkholderiaceae</taxon>
        <taxon>Paraburkholderia</taxon>
    </lineage>
</organism>
<sequence>MPAGLQGGQARTYCSGSIDAIDACDPVLARVGMNACACIAEDAIMDSKIHCQMNICGGDFTHVRKCFRDWKSQPLVYRWNQRMFEGKQEVRPLPGRVFNNGEVAHQALARVCGPDDPYALAAEIRDGERDLWLVMAAFEEEG</sequence>
<name>A0A1I7EJ79_9BURK</name>
<reference evidence="1 2" key="1">
    <citation type="submission" date="2016-10" db="EMBL/GenBank/DDBJ databases">
        <authorList>
            <person name="de Groot N.N."/>
        </authorList>
    </citation>
    <scope>NUCLEOTIDE SEQUENCE [LARGE SCALE GENOMIC DNA]</scope>
    <source>
        <strain evidence="1 2">LMG 27731</strain>
    </source>
</reference>
<proteinExistence type="predicted"/>
<evidence type="ECO:0000313" key="1">
    <source>
        <dbReference type="EMBL" id="SFU23962.1"/>
    </source>
</evidence>
<dbReference type="Proteomes" id="UP000198844">
    <property type="component" value="Unassembled WGS sequence"/>
</dbReference>
<dbReference type="EMBL" id="FPBH01000024">
    <property type="protein sequence ID" value="SFU23962.1"/>
    <property type="molecule type" value="Genomic_DNA"/>
</dbReference>
<gene>
    <name evidence="1" type="ORF">SAMN05192563_102432</name>
</gene>
<evidence type="ECO:0000313" key="2">
    <source>
        <dbReference type="Proteomes" id="UP000198844"/>
    </source>
</evidence>
<accession>A0A1I7EJ79</accession>
<dbReference type="AlphaFoldDB" id="A0A1I7EJ79"/>